<reference evidence="2 3" key="1">
    <citation type="submission" date="2006-10" db="EMBL/GenBank/DDBJ databases">
        <title>The Genome Sequence of Batrachochytrium dendrobatidis JEL423.</title>
        <authorList>
            <consortium name="The Broad Institute Genome Sequencing Platform"/>
            <person name="Birren B."/>
            <person name="Lander E."/>
            <person name="Galagan J."/>
            <person name="Cuomo C."/>
            <person name="Devon K."/>
            <person name="Jaffe D."/>
            <person name="Butler J."/>
            <person name="Alvarez P."/>
            <person name="Gnerre S."/>
            <person name="Grabherr M."/>
            <person name="Kleber M."/>
            <person name="Mauceli E."/>
            <person name="Brockman W."/>
            <person name="Young S."/>
            <person name="LaButti K."/>
            <person name="Sykes S."/>
            <person name="DeCaprio D."/>
            <person name="Crawford M."/>
            <person name="Koehrsen M."/>
            <person name="Engels R."/>
            <person name="Montgomery P."/>
            <person name="Pearson M."/>
            <person name="Howarth C."/>
            <person name="Larson L."/>
            <person name="White J."/>
            <person name="O'Leary S."/>
            <person name="Kodira C."/>
            <person name="Zeng Q."/>
            <person name="Yandava C."/>
            <person name="Alvarado L."/>
            <person name="Longcore J."/>
            <person name="James T."/>
        </authorList>
    </citation>
    <scope>NUCLEOTIDE SEQUENCE [LARGE SCALE GENOMIC DNA]</scope>
    <source>
        <strain evidence="2 3">JEL423</strain>
    </source>
</reference>
<dbReference type="EMBL" id="DS022302">
    <property type="protein sequence ID" value="OAJ39249.1"/>
    <property type="molecule type" value="Genomic_DNA"/>
</dbReference>
<protein>
    <submittedName>
        <fullName evidence="2">Uncharacterized protein</fullName>
    </submittedName>
</protein>
<dbReference type="VEuPathDB" id="FungiDB:BDEG_23111"/>
<reference evidence="2 3" key="2">
    <citation type="submission" date="2016-05" db="EMBL/GenBank/DDBJ databases">
        <title>Lineage-specific infection strategies underlie the spectrum of fungal disease in amphibians.</title>
        <authorList>
            <person name="Cuomo C.A."/>
            <person name="Farrer R.A."/>
            <person name="James T."/>
            <person name="Longcore J."/>
            <person name="Birren B."/>
        </authorList>
    </citation>
    <scope>NUCLEOTIDE SEQUENCE [LARGE SCALE GENOMIC DNA]</scope>
    <source>
        <strain evidence="2 3">JEL423</strain>
    </source>
</reference>
<dbReference type="Proteomes" id="UP000077115">
    <property type="component" value="Unassembled WGS sequence"/>
</dbReference>
<sequence>MKLSITILSSILAVCSVTVANPVDPSSATNAEASTSAGGSNYPVFPTKDGLKKYCSPFDTTQVPLITGIAKTRARLDKMLKRLEGVRNKVSVQRKVILETEQKVDSLKKTPGQLLNGAEAEYNLHQELLEELEGHLEERLKIASEELE</sequence>
<name>A0A177WGJ9_BATDL</name>
<dbReference type="AlphaFoldDB" id="A0A177WGJ9"/>
<evidence type="ECO:0000256" key="1">
    <source>
        <dbReference type="SAM" id="SignalP"/>
    </source>
</evidence>
<feature type="chain" id="PRO_5008077551" evidence="1">
    <location>
        <begin position="21"/>
        <end position="148"/>
    </location>
</feature>
<proteinExistence type="predicted"/>
<gene>
    <name evidence="2" type="ORF">BDEG_23111</name>
</gene>
<accession>A0A177WGJ9</accession>
<feature type="signal peptide" evidence="1">
    <location>
        <begin position="1"/>
        <end position="20"/>
    </location>
</feature>
<evidence type="ECO:0000313" key="2">
    <source>
        <dbReference type="EMBL" id="OAJ39249.1"/>
    </source>
</evidence>
<evidence type="ECO:0000313" key="3">
    <source>
        <dbReference type="Proteomes" id="UP000077115"/>
    </source>
</evidence>
<organism evidence="2 3">
    <name type="scientific">Batrachochytrium dendrobatidis (strain JEL423)</name>
    <dbReference type="NCBI Taxonomy" id="403673"/>
    <lineage>
        <taxon>Eukaryota</taxon>
        <taxon>Fungi</taxon>
        <taxon>Fungi incertae sedis</taxon>
        <taxon>Chytridiomycota</taxon>
        <taxon>Chytridiomycota incertae sedis</taxon>
        <taxon>Chytridiomycetes</taxon>
        <taxon>Rhizophydiales</taxon>
        <taxon>Rhizophydiales incertae sedis</taxon>
        <taxon>Batrachochytrium</taxon>
    </lineage>
</organism>
<keyword evidence="1" id="KW-0732">Signal</keyword>